<evidence type="ECO:0000259" key="2">
    <source>
        <dbReference type="Pfam" id="PF25979"/>
    </source>
</evidence>
<organism evidence="3 4">
    <name type="scientific">Halobellus rarus</name>
    <dbReference type="NCBI Taxonomy" id="1126237"/>
    <lineage>
        <taxon>Archaea</taxon>
        <taxon>Methanobacteriati</taxon>
        <taxon>Methanobacteriota</taxon>
        <taxon>Stenosarchaea group</taxon>
        <taxon>Halobacteria</taxon>
        <taxon>Halobacteriales</taxon>
        <taxon>Haloferacaceae</taxon>
        <taxon>Halobellus</taxon>
    </lineage>
</organism>
<evidence type="ECO:0000313" key="4">
    <source>
        <dbReference type="Proteomes" id="UP001597085"/>
    </source>
</evidence>
<sequence>MVGIPSPFGGDDEGLFDERDAFVPEHLPEPGPFLADASLLTGDDHVAVHGVAREVFEERGVYDMTFGYNLARLNADTRHPNAGYRYAEEQEANALRAEFTPTTPFCPQSHTLTIGSFRAWNGLDERHGYDLVRIRVHPMHHESEAINQQLAELEETYRETGSVPDDAGDGPSLSGRDRTRSDEFDQSENERGIDAPF</sequence>
<dbReference type="Pfam" id="PF25979">
    <property type="entry name" value="DUF7998"/>
    <property type="match status" value="1"/>
</dbReference>
<feature type="region of interest" description="Disordered" evidence="1">
    <location>
        <begin position="156"/>
        <end position="197"/>
    </location>
</feature>
<feature type="compositionally biased region" description="Basic and acidic residues" evidence="1">
    <location>
        <begin position="175"/>
        <end position="197"/>
    </location>
</feature>
<dbReference type="EMBL" id="JBHUDK010000012">
    <property type="protein sequence ID" value="MFD1600029.1"/>
    <property type="molecule type" value="Genomic_DNA"/>
</dbReference>
<feature type="domain" description="DUF7998" evidence="2">
    <location>
        <begin position="15"/>
        <end position="163"/>
    </location>
</feature>
<evidence type="ECO:0000313" key="3">
    <source>
        <dbReference type="EMBL" id="MFD1600029.1"/>
    </source>
</evidence>
<dbReference type="AlphaFoldDB" id="A0ABD6CPD8"/>
<reference evidence="3 4" key="1">
    <citation type="journal article" date="2019" name="Int. J. Syst. Evol. Microbiol.">
        <title>The Global Catalogue of Microorganisms (GCM) 10K type strain sequencing project: providing services to taxonomists for standard genome sequencing and annotation.</title>
        <authorList>
            <consortium name="The Broad Institute Genomics Platform"/>
            <consortium name="The Broad Institute Genome Sequencing Center for Infectious Disease"/>
            <person name="Wu L."/>
            <person name="Ma J."/>
        </authorList>
    </citation>
    <scope>NUCLEOTIDE SEQUENCE [LARGE SCALE GENOMIC DNA]</scope>
    <source>
        <strain evidence="3 4">CGMCC 1.12121</strain>
    </source>
</reference>
<dbReference type="Proteomes" id="UP001597085">
    <property type="component" value="Unassembled WGS sequence"/>
</dbReference>
<evidence type="ECO:0000256" key="1">
    <source>
        <dbReference type="SAM" id="MobiDB-lite"/>
    </source>
</evidence>
<dbReference type="InterPro" id="IPR058311">
    <property type="entry name" value="DUF7998"/>
</dbReference>
<protein>
    <recommendedName>
        <fullName evidence="2">DUF7998 domain-containing protein</fullName>
    </recommendedName>
</protein>
<proteinExistence type="predicted"/>
<comment type="caution">
    <text evidence="3">The sequence shown here is derived from an EMBL/GenBank/DDBJ whole genome shotgun (WGS) entry which is preliminary data.</text>
</comment>
<keyword evidence="4" id="KW-1185">Reference proteome</keyword>
<gene>
    <name evidence="3" type="ORF">ACFSBX_13780</name>
</gene>
<name>A0ABD6CPD8_9EURY</name>
<accession>A0ABD6CPD8</accession>
<dbReference type="RefSeq" id="WP_256421084.1">
    <property type="nucleotide sequence ID" value="NZ_JANHDI010000006.1"/>
</dbReference>